<dbReference type="EMBL" id="KQ243591">
    <property type="protein sequence ID" value="KNC75489.1"/>
    <property type="molecule type" value="Genomic_DNA"/>
</dbReference>
<organism evidence="1 2">
    <name type="scientific">Sphaeroforma arctica JP610</name>
    <dbReference type="NCBI Taxonomy" id="667725"/>
    <lineage>
        <taxon>Eukaryota</taxon>
        <taxon>Ichthyosporea</taxon>
        <taxon>Ichthyophonida</taxon>
        <taxon>Sphaeroforma</taxon>
    </lineage>
</organism>
<protein>
    <submittedName>
        <fullName evidence="1">Uncharacterized protein</fullName>
    </submittedName>
</protein>
<keyword evidence="2" id="KW-1185">Reference proteome</keyword>
<proteinExistence type="predicted"/>
<feature type="non-terminal residue" evidence="1">
    <location>
        <position position="61"/>
    </location>
</feature>
<gene>
    <name evidence="1" type="ORF">SARC_11987</name>
</gene>
<dbReference type="GeneID" id="25912491"/>
<name>A0A0L0FFD8_9EUKA</name>
<evidence type="ECO:0000313" key="1">
    <source>
        <dbReference type="EMBL" id="KNC75489.1"/>
    </source>
</evidence>
<reference evidence="1 2" key="1">
    <citation type="submission" date="2011-02" db="EMBL/GenBank/DDBJ databases">
        <title>The Genome Sequence of Sphaeroforma arctica JP610.</title>
        <authorList>
            <consortium name="The Broad Institute Genome Sequencing Platform"/>
            <person name="Russ C."/>
            <person name="Cuomo C."/>
            <person name="Young S.K."/>
            <person name="Zeng Q."/>
            <person name="Gargeya S."/>
            <person name="Alvarado L."/>
            <person name="Berlin A."/>
            <person name="Chapman S.B."/>
            <person name="Chen Z."/>
            <person name="Freedman E."/>
            <person name="Gellesch M."/>
            <person name="Goldberg J."/>
            <person name="Griggs A."/>
            <person name="Gujja S."/>
            <person name="Heilman E."/>
            <person name="Heiman D."/>
            <person name="Howarth C."/>
            <person name="Mehta T."/>
            <person name="Neiman D."/>
            <person name="Pearson M."/>
            <person name="Roberts A."/>
            <person name="Saif S."/>
            <person name="Shea T."/>
            <person name="Shenoy N."/>
            <person name="Sisk P."/>
            <person name="Stolte C."/>
            <person name="Sykes S."/>
            <person name="White J."/>
            <person name="Yandava C."/>
            <person name="Burger G."/>
            <person name="Gray M.W."/>
            <person name="Holland P.W.H."/>
            <person name="King N."/>
            <person name="Lang F.B.F."/>
            <person name="Roger A.J."/>
            <person name="Ruiz-Trillo I."/>
            <person name="Haas B."/>
            <person name="Nusbaum C."/>
            <person name="Birren B."/>
        </authorList>
    </citation>
    <scope>NUCLEOTIDE SEQUENCE [LARGE SCALE GENOMIC DNA]</scope>
    <source>
        <strain evidence="1 2">JP610</strain>
    </source>
</reference>
<accession>A0A0L0FFD8</accession>
<sequence>MVVQGKHIGGWYYDTIVASMPEYMAYLRTQLLEKFSVEIRIMDVPSTSVVSTFEDAKREYG</sequence>
<dbReference type="AlphaFoldDB" id="A0A0L0FFD8"/>
<evidence type="ECO:0000313" key="2">
    <source>
        <dbReference type="Proteomes" id="UP000054560"/>
    </source>
</evidence>
<dbReference type="Proteomes" id="UP000054560">
    <property type="component" value="Unassembled WGS sequence"/>
</dbReference>
<dbReference type="RefSeq" id="XP_014149391.1">
    <property type="nucleotide sequence ID" value="XM_014293916.1"/>
</dbReference>